<accession>A0A8J2RLC5</accession>
<evidence type="ECO:0000313" key="6">
    <source>
        <dbReference type="Proteomes" id="UP000789390"/>
    </source>
</evidence>
<feature type="coiled-coil region" evidence="4">
    <location>
        <begin position="1030"/>
        <end position="1057"/>
    </location>
</feature>
<dbReference type="SUPFAM" id="SSF48403">
    <property type="entry name" value="Ankyrin repeat"/>
    <property type="match status" value="2"/>
</dbReference>
<feature type="repeat" description="ANK" evidence="3">
    <location>
        <begin position="398"/>
        <end position="430"/>
    </location>
</feature>
<keyword evidence="2 3" id="KW-0040">ANK repeat</keyword>
<dbReference type="OrthoDB" id="6338611at2759"/>
<dbReference type="Pfam" id="PF00023">
    <property type="entry name" value="Ank"/>
    <property type="match status" value="2"/>
</dbReference>
<feature type="repeat" description="ANK" evidence="3">
    <location>
        <begin position="835"/>
        <end position="867"/>
    </location>
</feature>
<feature type="repeat" description="ANK" evidence="3">
    <location>
        <begin position="329"/>
        <end position="361"/>
    </location>
</feature>
<evidence type="ECO:0000313" key="5">
    <source>
        <dbReference type="EMBL" id="CAH0103686.1"/>
    </source>
</evidence>
<organism evidence="5 6">
    <name type="scientific">Daphnia galeata</name>
    <dbReference type="NCBI Taxonomy" id="27404"/>
    <lineage>
        <taxon>Eukaryota</taxon>
        <taxon>Metazoa</taxon>
        <taxon>Ecdysozoa</taxon>
        <taxon>Arthropoda</taxon>
        <taxon>Crustacea</taxon>
        <taxon>Branchiopoda</taxon>
        <taxon>Diplostraca</taxon>
        <taxon>Cladocera</taxon>
        <taxon>Anomopoda</taxon>
        <taxon>Daphniidae</taxon>
        <taxon>Daphnia</taxon>
    </lineage>
</organism>
<name>A0A8J2RLC5_9CRUS</name>
<keyword evidence="6" id="KW-1185">Reference proteome</keyword>
<dbReference type="PROSITE" id="PS50297">
    <property type="entry name" value="ANK_REP_REGION"/>
    <property type="match status" value="4"/>
</dbReference>
<dbReference type="PANTHER" id="PTHR24198:SF165">
    <property type="entry name" value="ANKYRIN REPEAT-CONTAINING PROTEIN-RELATED"/>
    <property type="match status" value="1"/>
</dbReference>
<feature type="repeat" description="ANK" evidence="3">
    <location>
        <begin position="912"/>
        <end position="944"/>
    </location>
</feature>
<dbReference type="EMBL" id="CAKKLH010000112">
    <property type="protein sequence ID" value="CAH0103686.1"/>
    <property type="molecule type" value="Genomic_DNA"/>
</dbReference>
<dbReference type="AlphaFoldDB" id="A0A8J2RLC5"/>
<sequence length="1108" mass="126337">MDDNSLLGIFGSGKPNKQKLLVSIDGNPDGINEICDMSIFHYLIKENSNPFIRKKLVVPKLLKIIDDKSQIIQVETHRQRPSSSDSTGLTDIFIVYQTKSEEDGDFWWSLDKQANQITMQRSQKKDAVKNNLIGERREGIEIIAEQLKGKGSMMELLTLLWIHMTIKDKYQRNLSRCESIIPLIMKKITKTRYEYDKKDFKYSALSAEEKNPDLRDIIDFLSNVSNWHPLVIAIYLEDNNLLDQVQQNGNYNVNGIYQKFTLLNLAILFYSKIEMIRHLLEKLNVDPLKQDEMGRNALHMAAKFNRETEIIELLLSNRKIPIDKCDANAGTTALNYAIMASNTTIVQCLLDKGADPKRLDRNDRSPLHVAAFYTRNTKIIDLLLENKGIVDVNECNKFGLTALHHAAKTSNHKTARHLMERGANVNCRDQRGLTPLHLAAFCAKDMDMIDLFLNNKKIDLYCCDEVGQNAVAYAKKNIFGLRQKIIGRLNEKDGAIIKEYNLLKQAKLNMPDISIWKRLIWNPENKPKLFFIPCADFKPGKGWNVSQSALIRSIANKKSIEQLCSAQCEVFESFDDLRDIDPCSKIEQVEIYQSNVILMLDGTTVSHYFMILKTNSKEDGDYWWSLEKNVDFIVLQRSRDKETVKNKLNGKERSIITPTIKNLIGMRGTIKNLFAVLWAYQIIQEKYPKKLSDCQSFVHFVRKRITEIGYDSHFSKESDVKIDFINSLSSSISKWHPLFLAICLGNKKLFDEIEEMMRTFDHCKNELTPLNLAIALPNKTEMVRHLLEKQNADPTLRDGLGRNALEMAATHADNAEIIDLLDKHKKVNINGCDKSGKTALHFAAASSNVVATRRLIEKGAKPNVFDSHGFCPLHLAACHSNNTDVIDFILEALKREKGVDKGIDIVADRSRVGITALHTAAIASNDITTKYLIKKGANPNIKDKFGRTPLHLAAFFAKDMKIVDILLSDKKIDVNSLDNDGQNALYYAESNENGLSKEIVSRLTKKGVMKRTEKASFNTTAAFNIEKQYCNKEEVQLRSERKKSDAAERKKQQVKKLVYTSAKSILDLTKGNKLQFIVRTLLSFCLKPFILKILQLKEYRHCESILFK</sequence>
<dbReference type="InterPro" id="IPR002110">
    <property type="entry name" value="Ankyrin_rpt"/>
</dbReference>
<dbReference type="PROSITE" id="PS50088">
    <property type="entry name" value="ANK_REPEAT"/>
    <property type="match status" value="4"/>
</dbReference>
<evidence type="ECO:0000256" key="1">
    <source>
        <dbReference type="ARBA" id="ARBA00022737"/>
    </source>
</evidence>
<protein>
    <submittedName>
        <fullName evidence="5">Uncharacterized protein</fullName>
    </submittedName>
</protein>
<comment type="caution">
    <text evidence="5">The sequence shown here is derived from an EMBL/GenBank/DDBJ whole genome shotgun (WGS) entry which is preliminary data.</text>
</comment>
<gene>
    <name evidence="5" type="ORF">DGAL_LOCUS6268</name>
</gene>
<evidence type="ECO:0000256" key="3">
    <source>
        <dbReference type="PROSITE-ProRule" id="PRU00023"/>
    </source>
</evidence>
<dbReference type="PANTHER" id="PTHR24198">
    <property type="entry name" value="ANKYRIN REPEAT AND PROTEIN KINASE DOMAIN-CONTAINING PROTEIN"/>
    <property type="match status" value="1"/>
</dbReference>
<reference evidence="5" key="1">
    <citation type="submission" date="2021-11" db="EMBL/GenBank/DDBJ databases">
        <authorList>
            <person name="Schell T."/>
        </authorList>
    </citation>
    <scope>NUCLEOTIDE SEQUENCE</scope>
    <source>
        <strain evidence="5">M5</strain>
    </source>
</reference>
<proteinExistence type="predicted"/>
<evidence type="ECO:0000256" key="4">
    <source>
        <dbReference type="SAM" id="Coils"/>
    </source>
</evidence>
<dbReference type="Gene3D" id="1.25.40.20">
    <property type="entry name" value="Ankyrin repeat-containing domain"/>
    <property type="match status" value="4"/>
</dbReference>
<dbReference type="InterPro" id="IPR036770">
    <property type="entry name" value="Ankyrin_rpt-contain_sf"/>
</dbReference>
<dbReference type="Proteomes" id="UP000789390">
    <property type="component" value="Unassembled WGS sequence"/>
</dbReference>
<keyword evidence="4" id="KW-0175">Coiled coil</keyword>
<dbReference type="Pfam" id="PF12796">
    <property type="entry name" value="Ank_2"/>
    <property type="match status" value="4"/>
</dbReference>
<evidence type="ECO:0000256" key="2">
    <source>
        <dbReference type="ARBA" id="ARBA00023043"/>
    </source>
</evidence>
<dbReference type="SMART" id="SM00248">
    <property type="entry name" value="ANK"/>
    <property type="match status" value="15"/>
</dbReference>
<keyword evidence="1" id="KW-0677">Repeat</keyword>